<proteinExistence type="predicted"/>
<dbReference type="RefSeq" id="WP_210089443.1">
    <property type="nucleotide sequence ID" value="NZ_JAGGKG010000010.1"/>
</dbReference>
<name>A0ABS4FTC0_9BACL</name>
<dbReference type="SMART" id="SM00028">
    <property type="entry name" value="TPR"/>
    <property type="match status" value="3"/>
</dbReference>
<keyword evidence="1" id="KW-0472">Membrane</keyword>
<evidence type="ECO:0000256" key="1">
    <source>
        <dbReference type="SAM" id="Phobius"/>
    </source>
</evidence>
<dbReference type="InterPro" id="IPR011990">
    <property type="entry name" value="TPR-like_helical_dom_sf"/>
</dbReference>
<reference evidence="2 3" key="1">
    <citation type="submission" date="2021-03" db="EMBL/GenBank/DDBJ databases">
        <title>Genomic Encyclopedia of Type Strains, Phase IV (KMG-IV): sequencing the most valuable type-strain genomes for metagenomic binning, comparative biology and taxonomic classification.</title>
        <authorList>
            <person name="Goeker M."/>
        </authorList>
    </citation>
    <scope>NUCLEOTIDE SEQUENCE [LARGE SCALE GENOMIC DNA]</scope>
    <source>
        <strain evidence="2 3">DSM 14349</strain>
    </source>
</reference>
<dbReference type="Gene3D" id="1.25.40.10">
    <property type="entry name" value="Tetratricopeptide repeat domain"/>
    <property type="match status" value="2"/>
</dbReference>
<feature type="transmembrane region" description="Helical" evidence="1">
    <location>
        <begin position="6"/>
        <end position="31"/>
    </location>
</feature>
<evidence type="ECO:0000313" key="2">
    <source>
        <dbReference type="EMBL" id="MBP1905828.1"/>
    </source>
</evidence>
<comment type="caution">
    <text evidence="2">The sequence shown here is derived from an EMBL/GenBank/DDBJ whole genome shotgun (WGS) entry which is preliminary data.</text>
</comment>
<keyword evidence="3" id="KW-1185">Reference proteome</keyword>
<dbReference type="InterPro" id="IPR019734">
    <property type="entry name" value="TPR_rpt"/>
</dbReference>
<dbReference type="Proteomes" id="UP001519272">
    <property type="component" value="Unassembled WGS sequence"/>
</dbReference>
<dbReference type="SUPFAM" id="SSF48452">
    <property type="entry name" value="TPR-like"/>
    <property type="match status" value="1"/>
</dbReference>
<keyword evidence="1" id="KW-1133">Transmembrane helix</keyword>
<gene>
    <name evidence="2" type="ORF">J2Z32_002476</name>
</gene>
<evidence type="ECO:0000313" key="3">
    <source>
        <dbReference type="Proteomes" id="UP001519272"/>
    </source>
</evidence>
<dbReference type="EMBL" id="JAGGKG010000010">
    <property type="protein sequence ID" value="MBP1905828.1"/>
    <property type="molecule type" value="Genomic_DNA"/>
</dbReference>
<keyword evidence="1" id="KW-0812">Transmembrane</keyword>
<organism evidence="2 3">
    <name type="scientific">Paenibacillus turicensis</name>
    <dbReference type="NCBI Taxonomy" id="160487"/>
    <lineage>
        <taxon>Bacteria</taxon>
        <taxon>Bacillati</taxon>
        <taxon>Bacillota</taxon>
        <taxon>Bacilli</taxon>
        <taxon>Bacillales</taxon>
        <taxon>Paenibacillaceae</taxon>
        <taxon>Paenibacillus</taxon>
    </lineage>
</organism>
<sequence>MSKLGIFFLLSWLTGNPILAILVVLFIIYILDRSFVGIFPSLSKPFKRLSQISKLRQQVAMSPHDVSARRELARLLMERKKYQEAYDIFLGVEQALANSADYWSDRGISALKLGLVTEGRQDISQALSINDRVKYGEPYLQLALTLATSEPELALQYAAKYSEINSSSIEAYYLLGKLYKDMGHNEKAKQAWSEGAGIYRALPKYQKRKERKWALRCNFAKMAG</sequence>
<protein>
    <submittedName>
        <fullName evidence="2">Tetratricopeptide (TPR) repeat protein</fullName>
    </submittedName>
</protein>
<accession>A0ABS4FTC0</accession>